<accession>A0A1M4ZGP2</accession>
<dbReference type="Gene3D" id="3.40.1760.10">
    <property type="entry name" value="YfbM-like super family"/>
    <property type="match status" value="1"/>
</dbReference>
<gene>
    <name evidence="1" type="ORF">SAMN05443633_103157</name>
</gene>
<evidence type="ECO:0000313" key="1">
    <source>
        <dbReference type="EMBL" id="SHF17145.1"/>
    </source>
</evidence>
<sequence length="162" mass="18991">MGIIVSYQVISDENAITEIERNINIGIDIENILQQYCHSIKSFNSFVKTWDPLYFLLFKISGNEIFIKLREGKRNEETNEYIQILQTDEIKNIYNELQKISIEILSNALNDEFFKSEISQQEGYNMESIYDIECMIIEFQELKNAVNTAFCTHSKIVQILMP</sequence>
<evidence type="ECO:0000313" key="2">
    <source>
        <dbReference type="Proteomes" id="UP000184518"/>
    </source>
</evidence>
<dbReference type="InterPro" id="IPR035944">
    <property type="entry name" value="YfbM-like_sf"/>
</dbReference>
<protein>
    <submittedName>
        <fullName evidence="1">Uncharacterized protein</fullName>
    </submittedName>
</protein>
<name>A0A1M4ZGP2_9FLAO</name>
<proteinExistence type="predicted"/>
<keyword evidence="2" id="KW-1185">Reference proteome</keyword>
<dbReference type="RefSeq" id="WP_072954791.1">
    <property type="nucleotide sequence ID" value="NZ_FQUT01000003.1"/>
</dbReference>
<dbReference type="OrthoDB" id="1274865at2"/>
<dbReference type="EMBL" id="FQUT01000003">
    <property type="protein sequence ID" value="SHF17145.1"/>
    <property type="molecule type" value="Genomic_DNA"/>
</dbReference>
<dbReference type="STRING" id="1416778.SAMN05443633_103157"/>
<dbReference type="Proteomes" id="UP000184518">
    <property type="component" value="Unassembled WGS sequence"/>
</dbReference>
<dbReference type="InterPro" id="IPR015068">
    <property type="entry name" value="DUF1877"/>
</dbReference>
<dbReference type="AlphaFoldDB" id="A0A1M4ZGP2"/>
<reference evidence="2" key="1">
    <citation type="submission" date="2016-11" db="EMBL/GenBank/DDBJ databases">
        <authorList>
            <person name="Varghese N."/>
            <person name="Submissions S."/>
        </authorList>
    </citation>
    <scope>NUCLEOTIDE SEQUENCE [LARGE SCALE GENOMIC DNA]</scope>
    <source>
        <strain evidence="2">DSM 27619</strain>
    </source>
</reference>
<dbReference type="Pfam" id="PF08974">
    <property type="entry name" value="DUF1877"/>
    <property type="match status" value="1"/>
</dbReference>
<organism evidence="1 2">
    <name type="scientific">Chryseobacterium arachidis</name>
    <dbReference type="NCBI Taxonomy" id="1416778"/>
    <lineage>
        <taxon>Bacteria</taxon>
        <taxon>Pseudomonadati</taxon>
        <taxon>Bacteroidota</taxon>
        <taxon>Flavobacteriia</taxon>
        <taxon>Flavobacteriales</taxon>
        <taxon>Weeksellaceae</taxon>
        <taxon>Chryseobacterium group</taxon>
        <taxon>Chryseobacterium</taxon>
    </lineage>
</organism>